<evidence type="ECO:0000313" key="2">
    <source>
        <dbReference type="Proteomes" id="UP000800235"/>
    </source>
</evidence>
<evidence type="ECO:0000313" key="1">
    <source>
        <dbReference type="EMBL" id="KAF2432364.1"/>
    </source>
</evidence>
<organism evidence="1 2">
    <name type="scientific">Tothia fuscella</name>
    <dbReference type="NCBI Taxonomy" id="1048955"/>
    <lineage>
        <taxon>Eukaryota</taxon>
        <taxon>Fungi</taxon>
        <taxon>Dikarya</taxon>
        <taxon>Ascomycota</taxon>
        <taxon>Pezizomycotina</taxon>
        <taxon>Dothideomycetes</taxon>
        <taxon>Pleosporomycetidae</taxon>
        <taxon>Venturiales</taxon>
        <taxon>Cylindrosympodiaceae</taxon>
        <taxon>Tothia</taxon>
    </lineage>
</organism>
<accession>A0A9P4TZC8</accession>
<dbReference type="AlphaFoldDB" id="A0A9P4TZC8"/>
<protein>
    <submittedName>
        <fullName evidence="1">Uncharacterized protein</fullName>
    </submittedName>
</protein>
<dbReference type="OrthoDB" id="1022638at2759"/>
<gene>
    <name evidence="1" type="ORF">EJ08DRAFT_695475</name>
</gene>
<dbReference type="EMBL" id="MU007026">
    <property type="protein sequence ID" value="KAF2432364.1"/>
    <property type="molecule type" value="Genomic_DNA"/>
</dbReference>
<comment type="caution">
    <text evidence="1">The sequence shown here is derived from an EMBL/GenBank/DDBJ whole genome shotgun (WGS) entry which is preliminary data.</text>
</comment>
<name>A0A9P4TZC8_9PEZI</name>
<proteinExistence type="predicted"/>
<keyword evidence="2" id="KW-1185">Reference proteome</keyword>
<dbReference type="Proteomes" id="UP000800235">
    <property type="component" value="Unassembled WGS sequence"/>
</dbReference>
<sequence length="154" mass="17823">MAKQANLNACTDAWQIDLTSRIIKLRVEISNGGSEEHCVHEQPLLLHSGWYKDLHTDDRDLFCVSMNCRQEFPVYTKWLYTHKIDTSTFDAKSFSIRLMGCFAIGGYMQDHNFQDAVIDEITKGAKEELVDRVFLFHVELAYYLTKGPSTLRRL</sequence>
<reference evidence="1" key="1">
    <citation type="journal article" date="2020" name="Stud. Mycol.">
        <title>101 Dothideomycetes genomes: a test case for predicting lifestyles and emergence of pathogens.</title>
        <authorList>
            <person name="Haridas S."/>
            <person name="Albert R."/>
            <person name="Binder M."/>
            <person name="Bloem J."/>
            <person name="Labutti K."/>
            <person name="Salamov A."/>
            <person name="Andreopoulos B."/>
            <person name="Baker S."/>
            <person name="Barry K."/>
            <person name="Bills G."/>
            <person name="Bluhm B."/>
            <person name="Cannon C."/>
            <person name="Castanera R."/>
            <person name="Culley D."/>
            <person name="Daum C."/>
            <person name="Ezra D."/>
            <person name="Gonzalez J."/>
            <person name="Henrissat B."/>
            <person name="Kuo A."/>
            <person name="Liang C."/>
            <person name="Lipzen A."/>
            <person name="Lutzoni F."/>
            <person name="Magnuson J."/>
            <person name="Mondo S."/>
            <person name="Nolan M."/>
            <person name="Ohm R."/>
            <person name="Pangilinan J."/>
            <person name="Park H.-J."/>
            <person name="Ramirez L."/>
            <person name="Alfaro M."/>
            <person name="Sun H."/>
            <person name="Tritt A."/>
            <person name="Yoshinaga Y."/>
            <person name="Zwiers L.-H."/>
            <person name="Turgeon B."/>
            <person name="Goodwin S."/>
            <person name="Spatafora J."/>
            <person name="Crous P."/>
            <person name="Grigoriev I."/>
        </authorList>
    </citation>
    <scope>NUCLEOTIDE SEQUENCE</scope>
    <source>
        <strain evidence="1">CBS 130266</strain>
    </source>
</reference>